<dbReference type="EMBL" id="JAENIK010000001">
    <property type="protein sequence ID" value="MBK1814107.1"/>
    <property type="molecule type" value="Genomic_DNA"/>
</dbReference>
<feature type="chain" id="PRO_5037735760" description="DUF3828 domain-containing protein" evidence="1">
    <location>
        <begin position="20"/>
        <end position="127"/>
    </location>
</feature>
<protein>
    <recommendedName>
        <fullName evidence="4">DUF3828 domain-containing protein</fullName>
    </recommendedName>
</protein>
<evidence type="ECO:0008006" key="4">
    <source>
        <dbReference type="Google" id="ProtNLM"/>
    </source>
</evidence>
<evidence type="ECO:0000256" key="1">
    <source>
        <dbReference type="SAM" id="SignalP"/>
    </source>
</evidence>
<evidence type="ECO:0000313" key="3">
    <source>
        <dbReference type="Proteomes" id="UP000600139"/>
    </source>
</evidence>
<sequence length="127" mass="14516">MKIHISALCSLLVSFPAFAAEEAKPRFRHVSEFATWADAKLAADDYEALMKAQSDTKDSRQTQLINLGTLDAWLKQRTLAKIYEGRDFPKDATTFKLGGHEMELGHCHIEFSKKDGSWEIVRIWQCR</sequence>
<comment type="caution">
    <text evidence="2">The sequence shown here is derived from an EMBL/GenBank/DDBJ whole genome shotgun (WGS) entry which is preliminary data.</text>
</comment>
<dbReference type="AlphaFoldDB" id="A0A934QZV8"/>
<feature type="signal peptide" evidence="1">
    <location>
        <begin position="1"/>
        <end position="19"/>
    </location>
</feature>
<name>A0A934QZV8_9BACT</name>
<proteinExistence type="predicted"/>
<organism evidence="2 3">
    <name type="scientific">Luteolibacter yonseiensis</name>
    <dbReference type="NCBI Taxonomy" id="1144680"/>
    <lineage>
        <taxon>Bacteria</taxon>
        <taxon>Pseudomonadati</taxon>
        <taxon>Verrucomicrobiota</taxon>
        <taxon>Verrucomicrobiia</taxon>
        <taxon>Verrucomicrobiales</taxon>
        <taxon>Verrucomicrobiaceae</taxon>
        <taxon>Luteolibacter</taxon>
    </lineage>
</organism>
<evidence type="ECO:0000313" key="2">
    <source>
        <dbReference type="EMBL" id="MBK1814107.1"/>
    </source>
</evidence>
<reference evidence="2" key="1">
    <citation type="submission" date="2021-01" db="EMBL/GenBank/DDBJ databases">
        <title>Modified the classification status of verrucomicrobia.</title>
        <authorList>
            <person name="Feng X."/>
        </authorList>
    </citation>
    <scope>NUCLEOTIDE SEQUENCE</scope>
    <source>
        <strain evidence="2">JCM 18052</strain>
    </source>
</reference>
<keyword evidence="3" id="KW-1185">Reference proteome</keyword>
<dbReference type="RefSeq" id="WP_200349070.1">
    <property type="nucleotide sequence ID" value="NZ_BAABHZ010000005.1"/>
</dbReference>
<gene>
    <name evidence="2" type="ORF">JIN84_00605</name>
</gene>
<keyword evidence="1" id="KW-0732">Signal</keyword>
<accession>A0A934QZV8</accession>
<dbReference type="Proteomes" id="UP000600139">
    <property type="component" value="Unassembled WGS sequence"/>
</dbReference>